<feature type="chain" id="PRO_5011558801" description="Cytochrome c-L" evidence="7">
    <location>
        <begin position="24"/>
        <end position="174"/>
    </location>
</feature>
<protein>
    <recommendedName>
        <fullName evidence="4">Cytochrome c-L</fullName>
    </recommendedName>
</protein>
<evidence type="ECO:0000256" key="2">
    <source>
        <dbReference type="ARBA" id="ARBA00022723"/>
    </source>
</evidence>
<reference evidence="9 10" key="1">
    <citation type="submission" date="2016-10" db="EMBL/GenBank/DDBJ databases">
        <authorList>
            <person name="de Groot N.N."/>
        </authorList>
    </citation>
    <scope>NUCLEOTIDE SEQUENCE [LARGE SCALE GENOMIC DNA]</scope>
    <source>
        <strain evidence="9 10">DSM 15345</strain>
    </source>
</reference>
<dbReference type="GO" id="GO:0005506">
    <property type="term" value="F:iron ion binding"/>
    <property type="evidence" value="ECO:0007669"/>
    <property type="project" value="UniProtKB-UniRule"/>
</dbReference>
<keyword evidence="2 4" id="KW-0479">Metal-binding</keyword>
<dbReference type="GO" id="GO:0020037">
    <property type="term" value="F:heme binding"/>
    <property type="evidence" value="ECO:0007669"/>
    <property type="project" value="UniProtKB-UniRule"/>
</dbReference>
<dbReference type="InterPro" id="IPR036909">
    <property type="entry name" value="Cyt_c-like_dom_sf"/>
</dbReference>
<keyword evidence="7" id="KW-0732">Signal</keyword>
<dbReference type="OrthoDB" id="9779283at2"/>
<dbReference type="Pfam" id="PF13442">
    <property type="entry name" value="Cytochrome_CBB3"/>
    <property type="match status" value="1"/>
</dbReference>
<dbReference type="NCBIfam" id="TIGR03872">
    <property type="entry name" value="cytochrome_MoxG"/>
    <property type="match status" value="1"/>
</dbReference>
<comment type="subcellular location">
    <subcellularLocation>
        <location evidence="4">Periplasm</location>
    </subcellularLocation>
</comment>
<feature type="domain" description="Cytochrome c" evidence="8">
    <location>
        <begin position="67"/>
        <end position="147"/>
    </location>
</feature>
<keyword evidence="4" id="KW-0249">Electron transport</keyword>
<evidence type="ECO:0000256" key="3">
    <source>
        <dbReference type="ARBA" id="ARBA00023004"/>
    </source>
</evidence>
<accession>A0A1H4FIA3</accession>
<dbReference type="AlphaFoldDB" id="A0A1H4FIA3"/>
<evidence type="ECO:0000256" key="4">
    <source>
        <dbReference type="PIRNR" id="PIRNR000008"/>
    </source>
</evidence>
<feature type="binding site" description="covalent" evidence="5">
    <location>
        <position position="83"/>
    </location>
    <ligand>
        <name>heme c</name>
        <dbReference type="ChEBI" id="CHEBI:61717"/>
    </ligand>
</feature>
<evidence type="ECO:0000256" key="7">
    <source>
        <dbReference type="SAM" id="SignalP"/>
    </source>
</evidence>
<dbReference type="RefSeq" id="WP_093255982.1">
    <property type="nucleotide sequence ID" value="NZ_FNQM01000022.1"/>
</dbReference>
<feature type="binding site" description="axial binding residue" evidence="6">
    <location>
        <position position="84"/>
    </location>
    <ligand>
        <name>heme c</name>
        <dbReference type="ChEBI" id="CHEBI:61717"/>
    </ligand>
    <ligandPart>
        <name>Fe</name>
        <dbReference type="ChEBI" id="CHEBI:18248"/>
    </ligandPart>
</feature>
<dbReference type="Proteomes" id="UP000198703">
    <property type="component" value="Unassembled WGS sequence"/>
</dbReference>
<comment type="PTM">
    <text evidence="5">Binds 1 heme c group covalently per subunit.</text>
</comment>
<dbReference type="InterPro" id="IPR009153">
    <property type="entry name" value="Cyt_cL"/>
</dbReference>
<evidence type="ECO:0000313" key="10">
    <source>
        <dbReference type="Proteomes" id="UP000198703"/>
    </source>
</evidence>
<proteinExistence type="predicted"/>
<organism evidence="9 10">
    <name type="scientific">Rubrimonas cliftonensis</name>
    <dbReference type="NCBI Taxonomy" id="89524"/>
    <lineage>
        <taxon>Bacteria</taxon>
        <taxon>Pseudomonadati</taxon>
        <taxon>Pseudomonadota</taxon>
        <taxon>Alphaproteobacteria</taxon>
        <taxon>Rhodobacterales</taxon>
        <taxon>Paracoccaceae</taxon>
        <taxon>Rubrimonas</taxon>
    </lineage>
</organism>
<evidence type="ECO:0000256" key="5">
    <source>
        <dbReference type="PIRSR" id="PIRSR000008-1"/>
    </source>
</evidence>
<keyword evidence="1 4" id="KW-0349">Heme</keyword>
<dbReference type="InterPro" id="IPR009056">
    <property type="entry name" value="Cyt_c-like_dom"/>
</dbReference>
<dbReference type="GO" id="GO:0009055">
    <property type="term" value="F:electron transfer activity"/>
    <property type="evidence" value="ECO:0007669"/>
    <property type="project" value="UniProtKB-UniRule"/>
</dbReference>
<evidence type="ECO:0000256" key="6">
    <source>
        <dbReference type="PIRSR" id="PIRSR000008-2"/>
    </source>
</evidence>
<dbReference type="SUPFAM" id="SSF46626">
    <property type="entry name" value="Cytochrome c"/>
    <property type="match status" value="1"/>
</dbReference>
<keyword evidence="4" id="KW-0485">Methanol utilization</keyword>
<dbReference type="EMBL" id="FNQM01000022">
    <property type="protein sequence ID" value="SEA96550.1"/>
    <property type="molecule type" value="Genomic_DNA"/>
</dbReference>
<keyword evidence="4" id="KW-0813">Transport</keyword>
<feature type="binding site" description="covalent" evidence="5">
    <location>
        <position position="80"/>
    </location>
    <ligand>
        <name>heme c</name>
        <dbReference type="ChEBI" id="CHEBI:61717"/>
    </ligand>
</feature>
<keyword evidence="3 4" id="KW-0408">Iron</keyword>
<name>A0A1H4FIA3_9RHOB</name>
<keyword evidence="4" id="KW-0574">Periplasm</keyword>
<comment type="function">
    <text evidence="4">Electron acceptor for MDH. Acts in methanol oxidation.</text>
</comment>
<dbReference type="PROSITE" id="PS51007">
    <property type="entry name" value="CYTC"/>
    <property type="match status" value="1"/>
</dbReference>
<sequence>MSRLYTAAALSASLALSGVAVWAGQTFYHVTEGTPLDLSDAMEEGRDTEAVKHFFSTGVNLYNENPAVMAEAEEVYAGMCSGCHGHYAEGKIGPGLNDDYWSYPQNEEDAGLFATVYGGARGQMGPMWGALTLDEMLLAMAWVRHLYTGAPETAIWLTPEQRAAFKPFEPGAGG</sequence>
<evidence type="ECO:0000256" key="1">
    <source>
        <dbReference type="ARBA" id="ARBA00022617"/>
    </source>
</evidence>
<gene>
    <name evidence="9" type="ORF">SAMN05444370_12228</name>
</gene>
<dbReference type="GO" id="GO:0042597">
    <property type="term" value="C:periplasmic space"/>
    <property type="evidence" value="ECO:0007669"/>
    <property type="project" value="UniProtKB-SubCell"/>
</dbReference>
<evidence type="ECO:0000313" key="9">
    <source>
        <dbReference type="EMBL" id="SEA96550.1"/>
    </source>
</evidence>
<dbReference type="PIRSF" id="PIRSF000008">
    <property type="entry name" value="Cytochrome_c551i"/>
    <property type="match status" value="1"/>
</dbReference>
<dbReference type="Gene3D" id="1.10.760.10">
    <property type="entry name" value="Cytochrome c-like domain"/>
    <property type="match status" value="1"/>
</dbReference>
<evidence type="ECO:0000259" key="8">
    <source>
        <dbReference type="PROSITE" id="PS51007"/>
    </source>
</evidence>
<feature type="signal peptide" evidence="7">
    <location>
        <begin position="1"/>
        <end position="23"/>
    </location>
</feature>
<dbReference type="GO" id="GO:0015945">
    <property type="term" value="P:methanol metabolic process"/>
    <property type="evidence" value="ECO:0007669"/>
    <property type="project" value="UniProtKB-UniRule"/>
</dbReference>
<dbReference type="STRING" id="89524.SAMN05444370_12228"/>
<keyword evidence="10" id="KW-1185">Reference proteome</keyword>